<evidence type="ECO:0000256" key="2">
    <source>
        <dbReference type="SAM" id="MobiDB-lite"/>
    </source>
</evidence>
<accession>A0AAN6IDM3</accession>
<comment type="caution">
    <text evidence="3">The sequence shown here is derived from an EMBL/GenBank/DDBJ whole genome shotgun (WGS) entry which is preliminary data.</text>
</comment>
<evidence type="ECO:0000256" key="1">
    <source>
        <dbReference type="SAM" id="Coils"/>
    </source>
</evidence>
<feature type="region of interest" description="Disordered" evidence="2">
    <location>
        <begin position="588"/>
        <end position="613"/>
    </location>
</feature>
<evidence type="ECO:0000313" key="3">
    <source>
        <dbReference type="EMBL" id="KAI1611739.1"/>
    </source>
</evidence>
<feature type="compositionally biased region" description="Polar residues" evidence="2">
    <location>
        <begin position="64"/>
        <end position="79"/>
    </location>
</feature>
<gene>
    <name evidence="3" type="ORF">EDD36DRAFT_299511</name>
</gene>
<feature type="compositionally biased region" description="Polar residues" evidence="2">
    <location>
        <begin position="630"/>
        <end position="650"/>
    </location>
</feature>
<feature type="compositionally biased region" description="Pro residues" evidence="2">
    <location>
        <begin position="297"/>
        <end position="309"/>
    </location>
</feature>
<feature type="compositionally biased region" description="Polar residues" evidence="2">
    <location>
        <begin position="157"/>
        <end position="191"/>
    </location>
</feature>
<feature type="compositionally biased region" description="Low complexity" evidence="2">
    <location>
        <begin position="279"/>
        <end position="296"/>
    </location>
</feature>
<dbReference type="Proteomes" id="UP001203852">
    <property type="component" value="Unassembled WGS sequence"/>
</dbReference>
<reference evidence="3" key="1">
    <citation type="journal article" date="2022" name="bioRxiv">
        <title>Deciphering the potential niche of two novel black yeast fungi from a biological soil crust based on their genomes, phenotypes, and melanin regulation.</title>
        <authorList>
            <consortium name="DOE Joint Genome Institute"/>
            <person name="Carr E.C."/>
            <person name="Barton Q."/>
            <person name="Grambo S."/>
            <person name="Sullivan M."/>
            <person name="Renfro C.M."/>
            <person name="Kuo A."/>
            <person name="Pangilinan J."/>
            <person name="Lipzen A."/>
            <person name="Keymanesh K."/>
            <person name="Savage E."/>
            <person name="Barry K."/>
            <person name="Grigoriev I.V."/>
            <person name="Riekhof W.R."/>
            <person name="Harris S.S."/>
        </authorList>
    </citation>
    <scope>NUCLEOTIDE SEQUENCE</scope>
    <source>
        <strain evidence="3">JF 03-4F</strain>
    </source>
</reference>
<organism evidence="3 4">
    <name type="scientific">Exophiala viscosa</name>
    <dbReference type="NCBI Taxonomy" id="2486360"/>
    <lineage>
        <taxon>Eukaryota</taxon>
        <taxon>Fungi</taxon>
        <taxon>Dikarya</taxon>
        <taxon>Ascomycota</taxon>
        <taxon>Pezizomycotina</taxon>
        <taxon>Eurotiomycetes</taxon>
        <taxon>Chaetothyriomycetidae</taxon>
        <taxon>Chaetothyriales</taxon>
        <taxon>Herpotrichiellaceae</taxon>
        <taxon>Exophiala</taxon>
    </lineage>
</organism>
<keyword evidence="1" id="KW-0175">Coiled coil</keyword>
<protein>
    <submittedName>
        <fullName evidence="3">Uncharacterized protein</fullName>
    </submittedName>
</protein>
<feature type="compositionally biased region" description="Low complexity" evidence="2">
    <location>
        <begin position="234"/>
        <end position="246"/>
    </location>
</feature>
<dbReference type="AlphaFoldDB" id="A0AAN6IDM3"/>
<feature type="compositionally biased region" description="Polar residues" evidence="2">
    <location>
        <begin position="267"/>
        <end position="278"/>
    </location>
</feature>
<feature type="compositionally biased region" description="Low complexity" evidence="2">
    <location>
        <begin position="144"/>
        <end position="156"/>
    </location>
</feature>
<evidence type="ECO:0000313" key="4">
    <source>
        <dbReference type="Proteomes" id="UP001203852"/>
    </source>
</evidence>
<dbReference type="EMBL" id="MU404356">
    <property type="protein sequence ID" value="KAI1611739.1"/>
    <property type="molecule type" value="Genomic_DNA"/>
</dbReference>
<feature type="region of interest" description="Disordered" evidence="2">
    <location>
        <begin position="234"/>
        <end position="501"/>
    </location>
</feature>
<proteinExistence type="predicted"/>
<feature type="region of interest" description="Disordered" evidence="2">
    <location>
        <begin position="1"/>
        <end position="221"/>
    </location>
</feature>
<keyword evidence="4" id="KW-1185">Reference proteome</keyword>
<sequence>MSNRPWSAIERAQYSPNSPITFLPPPPPRRDGRPAVSPARPASVLGLSSFSVDTSSPHGILTETPISATSLRGQYSPSYVPSPGLSPHTRLPMAGRSSGQYSLPYDPRQWAGGSRQSSTLLESRDVGSRPEDGVASPPPPYSAPPSEAAALPSAGSTISPADSTFTAGGPSRSDTPTSVLSPLNPASQSVDDNALRFSSGHSAPRGNHARSRPASSISATRPASVISLSINTAAAQQSFASSISRQDQYDTRSIPGPPAAKRAASTGAVSSQAAFSTNQGGSSSRSSSRQPSWQPGMPLPGPPPGPPPSSTRSQSATGDRILPVTQVPGPSGRPQQHRTSYRAPILSPLPPTPANWREESSSRANHRTPIALHIDTSNLDRQGRATAGLSRSAAMRVSSAKGLLERRKNRRSSQEDQSAAELSALTIETEPWSETRSPSSMSFDRSPTLESLLTGPSSPTTDRRGFRGANKRPLTPMFPVKASPTPPSSHRNPASAHSALPSNAPSVFEMAMGEPDRFIEEAARRHREFLDRESRADTDLERLEFFMEFVTAEFQIRRTRYPKPFEDGSFDTAQIKDRLFSQMADGTTLPTRLSRDRSTHARRSGESPQTTEAGWWKDYRPALSPIASMSNDGLSSRGRTASRWWQSQSGSEKDGAVKMMKRTKRESKYMGLPSLSLEEVLSETATPTHIDEVFDAEETYPEEKADPATFGIYDEDGDNQLANNTPRQRHEPPGLDISRFITLPPPYPRHYPAVNNSHPTLSSYRHAVRKLSDLSEIEQRRSQHRLSVDELRQEHKQRVTEGQKAFKANIQVQVAEGSITYAEAAEAEQALRMEENAAEKACLQAEFDVLQDTVINPMHDMLNDRASQLSTHINELSEKLVDDMHTLDLDRPQQEGDAMPETLEYLTQLKWLFESRENIHKEIFHLLRERNDKYKAIVLLPYHQVNNVDKIRDTEDFFARDSFQRRNEFEKEASGRYRAFVNLVAENVGQEVELQSSAFWDIAPGLLDLVQRIPGEVDHLGPIAIPEAEYLENPVYHEYPQQYLYSLLDHTEKSTYQFIESQINLQCLLHEVKSGLLGAECRAAEASRARAELDGRVSGTDPREMQVKRAESATAELKQQVSMIEEQWLEALGGALQSKKRQVKSFLEIMGGWDESIQGCE</sequence>
<name>A0AAN6IDM3_9EURO</name>
<feature type="compositionally biased region" description="Polar residues" evidence="2">
    <location>
        <begin position="46"/>
        <end position="57"/>
    </location>
</feature>
<feature type="compositionally biased region" description="Basic and acidic residues" evidence="2">
    <location>
        <begin position="593"/>
        <end position="605"/>
    </location>
</feature>
<feature type="compositionally biased region" description="Basic and acidic residues" evidence="2">
    <location>
        <begin position="122"/>
        <end position="132"/>
    </location>
</feature>
<feature type="region of interest" description="Disordered" evidence="2">
    <location>
        <begin position="630"/>
        <end position="657"/>
    </location>
</feature>
<feature type="coiled-coil region" evidence="1">
    <location>
        <begin position="824"/>
        <end position="879"/>
    </location>
</feature>
<feature type="compositionally biased region" description="Polar residues" evidence="2">
    <location>
        <begin position="432"/>
        <end position="460"/>
    </location>
</feature>